<keyword evidence="1" id="KW-0472">Membrane</keyword>
<evidence type="ECO:0000256" key="2">
    <source>
        <dbReference type="SAM" id="SignalP"/>
    </source>
</evidence>
<feature type="signal peptide" evidence="2">
    <location>
        <begin position="1"/>
        <end position="25"/>
    </location>
</feature>
<feature type="chain" id="PRO_5002189897" evidence="2">
    <location>
        <begin position="26"/>
        <end position="448"/>
    </location>
</feature>
<dbReference type="Proteomes" id="UP000007564">
    <property type="component" value="Chromosome"/>
</dbReference>
<name>A0A0C6P1H2_BORBO</name>
<protein>
    <submittedName>
        <fullName evidence="3">Putative exported protein</fullName>
    </submittedName>
</protein>
<dbReference type="InterPro" id="IPR025738">
    <property type="entry name" value="BatD"/>
</dbReference>
<keyword evidence="1" id="KW-1133">Transmembrane helix</keyword>
<keyword evidence="2" id="KW-0732">Signal</keyword>
<sequence>MRRWLPLACAALLALGLAGAPRAQDAPPLRVTARLPAGAQAQAGATLRLELDVMTTTWFTQPPRLPALTLPGVMVTPPSGEGELVRAEHNGVAYSGLRYTYLLSPTAAGQVQVPALAVSAEVGPGKTPASASSAPLWFTVGGAAGGQPALHGALTVSQDFALAPDPLVAGGRVTRSITQRAEGVQAMLLPPAPLADVPGFKRYAREPEVTTLTDGRGGFVGGQRIDRADYVAEQAGELSLPAVTLAWRDGAGGQPRQQALPGRTFAVAAAPAVAPPFSLTDDLARLRHGLRWVLPAAWLAWAAGGALALLALWLGWPWWRQGLCRLRAAALRRRARRRAGEPWHWRAWRREARRDSGTLSAFYRWLALAAGAPDMRGATATLDEAAQGAAAAALRDAYGRAPARAGWRARLGMASRQWRGNWRARRAAAPAHGLPEVLNPARAARPRS</sequence>
<proteinExistence type="predicted"/>
<evidence type="ECO:0000313" key="3">
    <source>
        <dbReference type="EMBL" id="CCJ52467.1"/>
    </source>
</evidence>
<dbReference type="EMBL" id="HE965806">
    <property type="protein sequence ID" value="CCJ52467.1"/>
    <property type="molecule type" value="Genomic_DNA"/>
</dbReference>
<evidence type="ECO:0000256" key="1">
    <source>
        <dbReference type="SAM" id="Phobius"/>
    </source>
</evidence>
<dbReference type="HOGENOM" id="CLU_047669_0_0_4"/>
<evidence type="ECO:0000313" key="4">
    <source>
        <dbReference type="Proteomes" id="UP000007564"/>
    </source>
</evidence>
<dbReference type="RefSeq" id="WP_015063798.1">
    <property type="nucleotide sequence ID" value="NC_019382.1"/>
</dbReference>
<feature type="transmembrane region" description="Helical" evidence="1">
    <location>
        <begin position="292"/>
        <end position="316"/>
    </location>
</feature>
<dbReference type="OrthoDB" id="5293418at2"/>
<dbReference type="PANTHER" id="PTHR40940:SF1">
    <property type="entry name" value="PROTEIN BATD"/>
    <property type="match status" value="1"/>
</dbReference>
<organism evidence="3 4">
    <name type="scientific">Bordetella bronchiseptica 253</name>
    <dbReference type="NCBI Taxonomy" id="568707"/>
    <lineage>
        <taxon>Bacteria</taxon>
        <taxon>Pseudomonadati</taxon>
        <taxon>Pseudomonadota</taxon>
        <taxon>Betaproteobacteria</taxon>
        <taxon>Burkholderiales</taxon>
        <taxon>Alcaligenaceae</taxon>
        <taxon>Bordetella</taxon>
    </lineage>
</organism>
<dbReference type="KEGG" id="bbh:BN112_0549"/>
<dbReference type="AlphaFoldDB" id="A0A0C6P1H2"/>
<gene>
    <name evidence="3" type="ORF">BN112_0549</name>
</gene>
<reference evidence="3 4" key="1">
    <citation type="journal article" date="2012" name="BMC Genomics">
        <title>Comparative genomics of the classical Bordetella subspecies: the evolution and exchange of virulence-associated diversity amongst closely related pathogens.</title>
        <authorList>
            <person name="Park J."/>
            <person name="Zhang Y."/>
            <person name="Buboltz A.M."/>
            <person name="Zhang X."/>
            <person name="Schuster S.C."/>
            <person name="Ahuja U."/>
            <person name="Liu M."/>
            <person name="Miller J.F."/>
            <person name="Sebaihia M."/>
            <person name="Bentley S.D."/>
            <person name="Parkhill J."/>
            <person name="Harvill E.T."/>
        </authorList>
    </citation>
    <scope>NUCLEOTIDE SEQUENCE [LARGE SCALE GENOMIC DNA]</scope>
    <source>
        <strain evidence="3 4">253</strain>
    </source>
</reference>
<keyword evidence="1" id="KW-0812">Transmembrane</keyword>
<accession>A0A0C6P1H2</accession>
<dbReference type="PANTHER" id="PTHR40940">
    <property type="entry name" value="PROTEIN BATD-RELATED"/>
    <property type="match status" value="1"/>
</dbReference>